<feature type="domain" description="N-acetyltransferase" evidence="1">
    <location>
        <begin position="110"/>
        <end position="207"/>
    </location>
</feature>
<dbReference type="PANTHER" id="PTHR43415">
    <property type="entry name" value="SPERMIDINE N(1)-ACETYLTRANSFERASE"/>
    <property type="match status" value="1"/>
</dbReference>
<dbReference type="PROSITE" id="PS51186">
    <property type="entry name" value="GNAT"/>
    <property type="match status" value="1"/>
</dbReference>
<organism evidence="2 3">
    <name type="scientific">Neohortaea acidophila</name>
    <dbReference type="NCBI Taxonomy" id="245834"/>
    <lineage>
        <taxon>Eukaryota</taxon>
        <taxon>Fungi</taxon>
        <taxon>Dikarya</taxon>
        <taxon>Ascomycota</taxon>
        <taxon>Pezizomycotina</taxon>
        <taxon>Dothideomycetes</taxon>
        <taxon>Dothideomycetidae</taxon>
        <taxon>Mycosphaerellales</taxon>
        <taxon>Teratosphaeriaceae</taxon>
        <taxon>Neohortaea</taxon>
    </lineage>
</organism>
<name>A0A6A6Q1L2_9PEZI</name>
<dbReference type="InterPro" id="IPR000182">
    <property type="entry name" value="GNAT_dom"/>
</dbReference>
<dbReference type="Gene3D" id="3.40.630.30">
    <property type="match status" value="1"/>
</dbReference>
<dbReference type="Proteomes" id="UP000799767">
    <property type="component" value="Unassembled WGS sequence"/>
</dbReference>
<dbReference type="Pfam" id="PF13302">
    <property type="entry name" value="Acetyltransf_3"/>
    <property type="match status" value="1"/>
</dbReference>
<keyword evidence="2" id="KW-0012">Acyltransferase</keyword>
<evidence type="ECO:0000313" key="3">
    <source>
        <dbReference type="Proteomes" id="UP000799767"/>
    </source>
</evidence>
<dbReference type="RefSeq" id="XP_033592438.1">
    <property type="nucleotide sequence ID" value="XM_033729235.1"/>
</dbReference>
<keyword evidence="2" id="KW-0808">Transferase</keyword>
<dbReference type="GO" id="GO:0016747">
    <property type="term" value="F:acyltransferase activity, transferring groups other than amino-acyl groups"/>
    <property type="evidence" value="ECO:0007669"/>
    <property type="project" value="InterPro"/>
</dbReference>
<dbReference type="EMBL" id="MU001633">
    <property type="protein sequence ID" value="KAF2485869.1"/>
    <property type="molecule type" value="Genomic_DNA"/>
</dbReference>
<accession>A0A6A6Q1L2</accession>
<gene>
    <name evidence="2" type="ORF">BDY17DRAFT_112886</name>
</gene>
<evidence type="ECO:0000259" key="1">
    <source>
        <dbReference type="PROSITE" id="PS51186"/>
    </source>
</evidence>
<dbReference type="InterPro" id="IPR016181">
    <property type="entry name" value="Acyl_CoA_acyltransferase"/>
</dbReference>
<reference evidence="2" key="1">
    <citation type="journal article" date="2020" name="Stud. Mycol.">
        <title>101 Dothideomycetes genomes: a test case for predicting lifestyles and emergence of pathogens.</title>
        <authorList>
            <person name="Haridas S."/>
            <person name="Albert R."/>
            <person name="Binder M."/>
            <person name="Bloem J."/>
            <person name="Labutti K."/>
            <person name="Salamov A."/>
            <person name="Andreopoulos B."/>
            <person name="Baker S."/>
            <person name="Barry K."/>
            <person name="Bills G."/>
            <person name="Bluhm B."/>
            <person name="Cannon C."/>
            <person name="Castanera R."/>
            <person name="Culley D."/>
            <person name="Daum C."/>
            <person name="Ezra D."/>
            <person name="Gonzalez J."/>
            <person name="Henrissat B."/>
            <person name="Kuo A."/>
            <person name="Liang C."/>
            <person name="Lipzen A."/>
            <person name="Lutzoni F."/>
            <person name="Magnuson J."/>
            <person name="Mondo S."/>
            <person name="Nolan M."/>
            <person name="Ohm R."/>
            <person name="Pangilinan J."/>
            <person name="Park H.-J."/>
            <person name="Ramirez L."/>
            <person name="Alfaro M."/>
            <person name="Sun H."/>
            <person name="Tritt A."/>
            <person name="Yoshinaga Y."/>
            <person name="Zwiers L.-H."/>
            <person name="Turgeon B."/>
            <person name="Goodwin S."/>
            <person name="Spatafora J."/>
            <person name="Crous P."/>
            <person name="Grigoriev I."/>
        </authorList>
    </citation>
    <scope>NUCLEOTIDE SEQUENCE</scope>
    <source>
        <strain evidence="2">CBS 113389</strain>
    </source>
</reference>
<proteinExistence type="predicted"/>
<dbReference type="SUPFAM" id="SSF55729">
    <property type="entry name" value="Acyl-CoA N-acyltransferases (Nat)"/>
    <property type="match status" value="1"/>
</dbReference>
<sequence>MAETLWSSERLYFRGVNDSDAKFLVASLSDPQTHVQLDPFLHTPPATKKGAESVKWMSEQLLAAIICLKEPPPSTPATTTATNGDAGVAAAATPAAEDDLHSADLKLTRIGHIVLMSGPPGQAHHRNAQIGLGLLKPYHGKGYGTEALEWVLRWGFRMANLHRITIAGFGLNPGAKRLYERVGFVQEGVQREEMWYDGRYWDSWSLSMLDREWYARYGEKETRVLAGAESVQP</sequence>
<dbReference type="AlphaFoldDB" id="A0A6A6Q1L2"/>
<dbReference type="OrthoDB" id="64477at2759"/>
<keyword evidence="3" id="KW-1185">Reference proteome</keyword>
<protein>
    <submittedName>
        <fullName evidence="2">Acyl-CoA N-acyltransferase</fullName>
    </submittedName>
</protein>
<dbReference type="PANTHER" id="PTHR43415:SF3">
    <property type="entry name" value="GNAT-FAMILY ACETYLTRANSFERASE"/>
    <property type="match status" value="1"/>
</dbReference>
<evidence type="ECO:0000313" key="2">
    <source>
        <dbReference type="EMBL" id="KAF2485869.1"/>
    </source>
</evidence>
<dbReference type="GeneID" id="54470237"/>